<protein>
    <submittedName>
        <fullName evidence="1">Uncharacterized protein</fullName>
    </submittedName>
</protein>
<dbReference type="Proteomes" id="UP000011668">
    <property type="component" value="Unassembled WGS sequence"/>
</dbReference>
<sequence>MTKTFVIQKWALKSAQTQTPNLLFDNRNTSRTLKQYQLTIVWAPENSRPTHTY</sequence>
<evidence type="ECO:0000313" key="1">
    <source>
        <dbReference type="EMBL" id="ELU44275.1"/>
    </source>
</evidence>
<dbReference type="AlphaFoldDB" id="L8X252"/>
<name>L8X252_THACA</name>
<proteinExistence type="predicted"/>
<comment type="caution">
    <text evidence="1">The sequence shown here is derived from an EMBL/GenBank/DDBJ whole genome shotgun (WGS) entry which is preliminary data.</text>
</comment>
<dbReference type="EMBL" id="AFRT01000364">
    <property type="protein sequence ID" value="ELU44275.1"/>
    <property type="molecule type" value="Genomic_DNA"/>
</dbReference>
<dbReference type="HOGENOM" id="CLU_3070313_0_0_1"/>
<gene>
    <name evidence="1" type="ORF">AG1IA_01682</name>
</gene>
<accession>L8X252</accession>
<keyword evidence="2" id="KW-1185">Reference proteome</keyword>
<reference evidence="1 2" key="1">
    <citation type="journal article" date="2013" name="Nat. Commun.">
        <title>The evolution and pathogenic mechanisms of the rice sheath blight pathogen.</title>
        <authorList>
            <person name="Zheng A."/>
            <person name="Lin R."/>
            <person name="Xu L."/>
            <person name="Qin P."/>
            <person name="Tang C."/>
            <person name="Ai P."/>
            <person name="Zhang D."/>
            <person name="Liu Y."/>
            <person name="Sun Z."/>
            <person name="Feng H."/>
            <person name="Wang Y."/>
            <person name="Chen Y."/>
            <person name="Liang X."/>
            <person name="Fu R."/>
            <person name="Li Q."/>
            <person name="Zhang J."/>
            <person name="Yu X."/>
            <person name="Xie Z."/>
            <person name="Ding L."/>
            <person name="Guan P."/>
            <person name="Tang J."/>
            <person name="Liang Y."/>
            <person name="Wang S."/>
            <person name="Deng Q."/>
            <person name="Li S."/>
            <person name="Zhu J."/>
            <person name="Wang L."/>
            <person name="Liu H."/>
            <person name="Li P."/>
        </authorList>
    </citation>
    <scope>NUCLEOTIDE SEQUENCE [LARGE SCALE GENOMIC DNA]</scope>
    <source>
        <strain evidence="2">AG-1 IA</strain>
    </source>
</reference>
<organism evidence="1 2">
    <name type="scientific">Thanatephorus cucumeris (strain AG1-IA)</name>
    <name type="common">Rice sheath blight fungus</name>
    <name type="synonym">Rhizoctonia solani</name>
    <dbReference type="NCBI Taxonomy" id="983506"/>
    <lineage>
        <taxon>Eukaryota</taxon>
        <taxon>Fungi</taxon>
        <taxon>Dikarya</taxon>
        <taxon>Basidiomycota</taxon>
        <taxon>Agaricomycotina</taxon>
        <taxon>Agaricomycetes</taxon>
        <taxon>Cantharellales</taxon>
        <taxon>Ceratobasidiaceae</taxon>
        <taxon>Rhizoctonia</taxon>
        <taxon>Rhizoctonia solani AG-1</taxon>
    </lineage>
</organism>
<evidence type="ECO:0000313" key="2">
    <source>
        <dbReference type="Proteomes" id="UP000011668"/>
    </source>
</evidence>